<evidence type="ECO:0000256" key="5">
    <source>
        <dbReference type="ARBA" id="ARBA00023242"/>
    </source>
</evidence>
<organism evidence="8 10">
    <name type="scientific">Didymodactylos carnosus</name>
    <dbReference type="NCBI Taxonomy" id="1234261"/>
    <lineage>
        <taxon>Eukaryota</taxon>
        <taxon>Metazoa</taxon>
        <taxon>Spiralia</taxon>
        <taxon>Gnathifera</taxon>
        <taxon>Rotifera</taxon>
        <taxon>Eurotatoria</taxon>
        <taxon>Bdelloidea</taxon>
        <taxon>Philodinida</taxon>
        <taxon>Philodinidae</taxon>
        <taxon>Didymodactylos</taxon>
    </lineage>
</organism>
<dbReference type="Proteomes" id="UP000677228">
    <property type="component" value="Unassembled WGS sequence"/>
</dbReference>
<keyword evidence="3" id="KW-0863">Zinc-finger</keyword>
<dbReference type="GO" id="GO:0008270">
    <property type="term" value="F:zinc ion binding"/>
    <property type="evidence" value="ECO:0007669"/>
    <property type="project" value="UniProtKB-KW"/>
</dbReference>
<sequence>MGKSQKFTIEKEKPASARFSTSASIQRRNTTGHNTTRRKTVSTTKNAGNQGGTNDDVTVPGHTSENQPQSDMSGDDDEESERSVGTQKQTPPFSRTQTSIVNEFAEKLSPNEYKCKLCTKTYRCGTGTNANIRRHLANAHGKVDLYSKSQVPDQAKVAPARKKKLDEAAIKAIIIDSRSFGDFRRSGMQHFLRLALSGYYGPSARSVQRNLKKLYNDKKKELKERLANIQHVSITADSWCSGRKRHYLCITAHFLTSNYEQCGTVLSFRQFYGRSFAMRIRRHIRTVLTMFGLEKGKGTCNHHGQWQ</sequence>
<evidence type="ECO:0000256" key="1">
    <source>
        <dbReference type="ARBA" id="ARBA00004123"/>
    </source>
</evidence>
<dbReference type="EMBL" id="CAJOBA010009784">
    <property type="protein sequence ID" value="CAF3859286.1"/>
    <property type="molecule type" value="Genomic_DNA"/>
</dbReference>
<name>A0A8S2E357_9BILA</name>
<reference evidence="8" key="1">
    <citation type="submission" date="2021-02" db="EMBL/GenBank/DDBJ databases">
        <authorList>
            <person name="Nowell W R."/>
        </authorList>
    </citation>
    <scope>NUCLEOTIDE SEQUENCE</scope>
</reference>
<dbReference type="PANTHER" id="PTHR46481">
    <property type="entry name" value="ZINC FINGER BED DOMAIN-CONTAINING PROTEIN 4"/>
    <property type="match status" value="1"/>
</dbReference>
<keyword evidence="4" id="KW-0862">Zinc</keyword>
<proteinExistence type="predicted"/>
<evidence type="ECO:0000256" key="4">
    <source>
        <dbReference type="ARBA" id="ARBA00022833"/>
    </source>
</evidence>
<evidence type="ECO:0000256" key="7">
    <source>
        <dbReference type="SAM" id="MobiDB-lite"/>
    </source>
</evidence>
<keyword evidence="5" id="KW-0539">Nucleus</keyword>
<accession>A0A8S2E357</accession>
<feature type="compositionally biased region" description="Polar residues" evidence="7">
    <location>
        <begin position="84"/>
        <end position="98"/>
    </location>
</feature>
<evidence type="ECO:0000256" key="2">
    <source>
        <dbReference type="ARBA" id="ARBA00022723"/>
    </source>
</evidence>
<comment type="caution">
    <text evidence="8">The sequence shown here is derived from an EMBL/GenBank/DDBJ whole genome shotgun (WGS) entry which is preliminary data.</text>
</comment>
<evidence type="ECO:0000313" key="10">
    <source>
        <dbReference type="Proteomes" id="UP000677228"/>
    </source>
</evidence>
<feature type="region of interest" description="Disordered" evidence="7">
    <location>
        <begin position="1"/>
        <end position="98"/>
    </location>
</feature>
<evidence type="ECO:0008006" key="11">
    <source>
        <dbReference type="Google" id="ProtNLM"/>
    </source>
</evidence>
<dbReference type="GO" id="GO:0005634">
    <property type="term" value="C:nucleus"/>
    <property type="evidence" value="ECO:0007669"/>
    <property type="project" value="UniProtKB-SubCell"/>
</dbReference>
<dbReference type="PANTHER" id="PTHR46481:SF10">
    <property type="entry name" value="ZINC FINGER BED DOMAIN-CONTAINING PROTEIN 39"/>
    <property type="match status" value="1"/>
</dbReference>
<protein>
    <recommendedName>
        <fullName evidence="11">BED-type domain-containing protein</fullName>
    </recommendedName>
</protein>
<feature type="compositionally biased region" description="Polar residues" evidence="7">
    <location>
        <begin position="41"/>
        <end position="69"/>
    </location>
</feature>
<evidence type="ECO:0000256" key="6">
    <source>
        <dbReference type="SAM" id="Coils"/>
    </source>
</evidence>
<dbReference type="EMBL" id="CAJNOK010009768">
    <property type="protein sequence ID" value="CAF1097929.1"/>
    <property type="molecule type" value="Genomic_DNA"/>
</dbReference>
<gene>
    <name evidence="8" type="ORF">OVA965_LOCUS19146</name>
    <name evidence="9" type="ORF">TMI583_LOCUS19155</name>
</gene>
<evidence type="ECO:0000313" key="9">
    <source>
        <dbReference type="EMBL" id="CAF3859286.1"/>
    </source>
</evidence>
<keyword evidence="2" id="KW-0479">Metal-binding</keyword>
<dbReference type="Proteomes" id="UP000682733">
    <property type="component" value="Unassembled WGS sequence"/>
</dbReference>
<dbReference type="AlphaFoldDB" id="A0A8S2E357"/>
<feature type="coiled-coil region" evidence="6">
    <location>
        <begin position="204"/>
        <end position="232"/>
    </location>
</feature>
<evidence type="ECO:0000313" key="8">
    <source>
        <dbReference type="EMBL" id="CAF1097929.1"/>
    </source>
</evidence>
<comment type="subcellular location">
    <subcellularLocation>
        <location evidence="1">Nucleus</location>
    </subcellularLocation>
</comment>
<dbReference type="InterPro" id="IPR052035">
    <property type="entry name" value="ZnF_BED_domain_contain"/>
</dbReference>
<dbReference type="SUPFAM" id="SSF53098">
    <property type="entry name" value="Ribonuclease H-like"/>
    <property type="match status" value="1"/>
</dbReference>
<keyword evidence="6" id="KW-0175">Coiled coil</keyword>
<dbReference type="InterPro" id="IPR012337">
    <property type="entry name" value="RNaseH-like_sf"/>
</dbReference>
<evidence type="ECO:0000256" key="3">
    <source>
        <dbReference type="ARBA" id="ARBA00022771"/>
    </source>
</evidence>